<sequence>MTGDGAKGFVQRKKTAQDPDDSVDEKAPHCADIWFCDFLPIRITDRLATAGSILVVQSAVSAALPAFSLPLSQPAPPLTKNERVSSTMNSAATNSGDKSSSMSSSISSEVSSPKIPPIRSFRKSRTSTSEMLGAATHRHATDEDDNTLRAPENNTGALSDDSDLFLNIAKEEANLSRHNSQRLSRVSLPTQRSSLPPPKTSYQPIIMARRRGSDQDARTGSRSLDEQGMERVLTYKPRDRDRPPTNRYFAKNDNGGGGGSSNHHRSAPTTPRTGTNREISPPESLLTSVSRRPSVPDSTLLPPRSSYRQSTLAYTNSRSYNSSPLVARTPDTHEGQGQEQQQQQARAMEGTESTVSTAAPSTVWDELEDLKSRIHRLELTGKLPDSSGAAVQHASGERPPTATTTVTTVSLSPKRARGNSLSPTEVLAPPSSGTHPLLRSALEKSKPLLSPEVYKALEATSFDALAISSMMGSPGQPGPISSSQSVVGGGPIAAVSDRQVRRKADSMCRSLTELCLALSESKTEQEEPTTNGNTTPQNNTQAEAPPIPRIVDNIPRPPISNDLARMKLSPRPLSRLEARRSSLLATSSLPAPRYNPSEATTPTQAALAHRRASLMFRTRRTATEEPAEGRQEDEDETRFRAPSRATTDLGRVRNGQKEYPSLQPLVTDNRPSPTSQSSLPVRRHYVSTNLNKNSATSPSVANHGSRRYYDRGVTPEKEPGNTSLAAPSNNVNGTGNSPNGRLAVNEAGERVQRKPSSSMSQAVTAGASNLARRTRQTSSMDAALERQTASTQQ</sequence>
<feature type="compositionally biased region" description="Polar residues" evidence="1">
    <location>
        <begin position="306"/>
        <end position="324"/>
    </location>
</feature>
<dbReference type="Proteomes" id="UP000258309">
    <property type="component" value="Unassembled WGS sequence"/>
</dbReference>
<evidence type="ECO:0000313" key="3">
    <source>
        <dbReference type="Proteomes" id="UP000258309"/>
    </source>
</evidence>
<feature type="compositionally biased region" description="Polar residues" evidence="1">
    <location>
        <begin position="664"/>
        <end position="679"/>
    </location>
</feature>
<feature type="region of interest" description="Disordered" evidence="1">
    <location>
        <begin position="175"/>
        <end position="358"/>
    </location>
</feature>
<feature type="compositionally biased region" description="Basic and acidic residues" evidence="1">
    <location>
        <begin position="707"/>
        <end position="719"/>
    </location>
</feature>
<proteinExistence type="predicted"/>
<evidence type="ECO:0000313" key="2">
    <source>
        <dbReference type="EMBL" id="RFU35760.1"/>
    </source>
</evidence>
<feature type="region of interest" description="Disordered" evidence="1">
    <location>
        <begin position="519"/>
        <end position="573"/>
    </location>
</feature>
<feature type="compositionally biased region" description="Polar residues" evidence="1">
    <location>
        <begin position="176"/>
        <end position="194"/>
    </location>
</feature>
<comment type="caution">
    <text evidence="2">The sequence shown here is derived from an EMBL/GenBank/DDBJ whole genome shotgun (WGS) entry which is preliminary data.</text>
</comment>
<dbReference type="EMBL" id="NCSJ02000005">
    <property type="protein sequence ID" value="RFU35760.1"/>
    <property type="molecule type" value="Genomic_DNA"/>
</dbReference>
<accession>A0A3E2HQW9</accession>
<feature type="region of interest" description="Disordered" evidence="1">
    <location>
        <begin position="70"/>
        <end position="160"/>
    </location>
</feature>
<feature type="region of interest" description="Disordered" evidence="1">
    <location>
        <begin position="587"/>
        <end position="793"/>
    </location>
</feature>
<feature type="non-terminal residue" evidence="2">
    <location>
        <position position="793"/>
    </location>
</feature>
<organism evidence="2 3">
    <name type="scientific">Scytalidium lignicola</name>
    <name type="common">Hyphomycete</name>
    <dbReference type="NCBI Taxonomy" id="5539"/>
    <lineage>
        <taxon>Eukaryota</taxon>
        <taxon>Fungi</taxon>
        <taxon>Dikarya</taxon>
        <taxon>Ascomycota</taxon>
        <taxon>Pezizomycotina</taxon>
        <taxon>Leotiomycetes</taxon>
        <taxon>Leotiomycetes incertae sedis</taxon>
        <taxon>Scytalidium</taxon>
    </lineage>
</organism>
<feature type="compositionally biased region" description="Basic residues" evidence="1">
    <location>
        <begin position="608"/>
        <end position="620"/>
    </location>
</feature>
<feature type="compositionally biased region" description="Polar residues" evidence="1">
    <location>
        <begin position="720"/>
        <end position="739"/>
    </location>
</feature>
<gene>
    <name evidence="2" type="ORF">B7463_g628</name>
</gene>
<feature type="compositionally biased region" description="Low complexity" evidence="1">
    <location>
        <begin position="95"/>
        <end position="112"/>
    </location>
</feature>
<feature type="compositionally biased region" description="Polar residues" evidence="1">
    <location>
        <begin position="754"/>
        <end position="767"/>
    </location>
</feature>
<feature type="compositionally biased region" description="Low complexity" evidence="1">
    <location>
        <begin position="528"/>
        <end position="541"/>
    </location>
</feature>
<feature type="compositionally biased region" description="Polar residues" evidence="1">
    <location>
        <begin position="686"/>
        <end position="702"/>
    </location>
</feature>
<feature type="region of interest" description="Disordered" evidence="1">
    <location>
        <begin position="1"/>
        <end position="25"/>
    </location>
</feature>
<reference evidence="2 3" key="1">
    <citation type="submission" date="2018-05" db="EMBL/GenBank/DDBJ databases">
        <title>Draft genome sequence of Scytalidium lignicola DSM 105466, a ubiquitous saprotrophic fungus.</title>
        <authorList>
            <person name="Buettner E."/>
            <person name="Gebauer A.M."/>
            <person name="Hofrichter M."/>
            <person name="Liers C."/>
            <person name="Kellner H."/>
        </authorList>
    </citation>
    <scope>NUCLEOTIDE SEQUENCE [LARGE SCALE GENOMIC DNA]</scope>
    <source>
        <strain evidence="2 3">DSM 105466</strain>
    </source>
</reference>
<feature type="compositionally biased region" description="Polar residues" evidence="1">
    <location>
        <begin position="84"/>
        <end position="94"/>
    </location>
</feature>
<feature type="compositionally biased region" description="Basic and acidic residues" evidence="1">
    <location>
        <begin position="211"/>
        <end position="229"/>
    </location>
</feature>
<name>A0A3E2HQW9_SCYLI</name>
<feature type="compositionally biased region" description="Polar residues" evidence="1">
    <location>
        <begin position="267"/>
        <end position="278"/>
    </location>
</feature>
<dbReference type="OrthoDB" id="5369729at2759"/>
<dbReference type="STRING" id="5539.A0A3E2HQW9"/>
<feature type="compositionally biased region" description="Basic and acidic residues" evidence="1">
    <location>
        <begin position="621"/>
        <end position="630"/>
    </location>
</feature>
<feature type="region of interest" description="Disordered" evidence="1">
    <location>
        <begin position="384"/>
        <end position="434"/>
    </location>
</feature>
<keyword evidence="3" id="KW-1185">Reference proteome</keyword>
<dbReference type="AlphaFoldDB" id="A0A3E2HQW9"/>
<protein>
    <submittedName>
        <fullName evidence="2">Uncharacterized protein</fullName>
    </submittedName>
</protein>
<evidence type="ECO:0000256" key="1">
    <source>
        <dbReference type="SAM" id="MobiDB-lite"/>
    </source>
</evidence>
<feature type="non-terminal residue" evidence="2">
    <location>
        <position position="1"/>
    </location>
</feature>